<sequence>MSIPTLQNIKKDICKSTMFMKKALMRECRRNARGEQLEEFIWKAKPCKFYGFYRIQRSTDARSLTANLLIA</sequence>
<accession>A0A0B1TR08</accession>
<keyword evidence="2" id="KW-1185">Reference proteome</keyword>
<gene>
    <name evidence="1" type="ORF">OESDEN_00346</name>
</gene>
<dbReference type="EMBL" id="KN549210">
    <property type="protein sequence ID" value="KHJ99664.1"/>
    <property type="molecule type" value="Genomic_DNA"/>
</dbReference>
<evidence type="ECO:0000313" key="2">
    <source>
        <dbReference type="Proteomes" id="UP000053660"/>
    </source>
</evidence>
<dbReference type="Proteomes" id="UP000053660">
    <property type="component" value="Unassembled WGS sequence"/>
</dbReference>
<protein>
    <submittedName>
        <fullName evidence="1">Uncharacterized protein</fullName>
    </submittedName>
</protein>
<evidence type="ECO:0000313" key="1">
    <source>
        <dbReference type="EMBL" id="KHJ99664.1"/>
    </source>
</evidence>
<dbReference type="AlphaFoldDB" id="A0A0B1TR08"/>
<reference evidence="1 2" key="1">
    <citation type="submission" date="2014-03" db="EMBL/GenBank/DDBJ databases">
        <title>Draft genome of the hookworm Oesophagostomum dentatum.</title>
        <authorList>
            <person name="Mitreva M."/>
        </authorList>
    </citation>
    <scope>NUCLEOTIDE SEQUENCE [LARGE SCALE GENOMIC DNA]</scope>
    <source>
        <strain evidence="1 2">OD-Hann</strain>
    </source>
</reference>
<proteinExistence type="predicted"/>
<organism evidence="1 2">
    <name type="scientific">Oesophagostomum dentatum</name>
    <name type="common">Nodular worm</name>
    <dbReference type="NCBI Taxonomy" id="61180"/>
    <lineage>
        <taxon>Eukaryota</taxon>
        <taxon>Metazoa</taxon>
        <taxon>Ecdysozoa</taxon>
        <taxon>Nematoda</taxon>
        <taxon>Chromadorea</taxon>
        <taxon>Rhabditida</taxon>
        <taxon>Rhabditina</taxon>
        <taxon>Rhabditomorpha</taxon>
        <taxon>Strongyloidea</taxon>
        <taxon>Strongylidae</taxon>
        <taxon>Oesophagostomum</taxon>
    </lineage>
</organism>
<name>A0A0B1TR08_OESDE</name>